<feature type="signal peptide" evidence="3">
    <location>
        <begin position="1"/>
        <end position="22"/>
    </location>
</feature>
<evidence type="ECO:0000256" key="2">
    <source>
        <dbReference type="ARBA" id="ARBA00022526"/>
    </source>
</evidence>
<dbReference type="Proteomes" id="UP001325680">
    <property type="component" value="Chromosome"/>
</dbReference>
<dbReference type="InterPro" id="IPR011048">
    <property type="entry name" value="Haem_d1_sf"/>
</dbReference>
<protein>
    <submittedName>
        <fullName evidence="4">Lactonase family protein</fullName>
        <ecNumber evidence="4">3.1.1.-</ecNumber>
    </submittedName>
</protein>
<comment type="similarity">
    <text evidence="1">Belongs to the cycloisomerase 2 family.</text>
</comment>
<keyword evidence="4" id="KW-0378">Hydrolase</keyword>
<gene>
    <name evidence="4" type="ORF">U0035_04170</name>
</gene>
<dbReference type="InterPro" id="IPR015943">
    <property type="entry name" value="WD40/YVTN_repeat-like_dom_sf"/>
</dbReference>
<organism evidence="4 5">
    <name type="scientific">Niabella yanshanensis</name>
    <dbReference type="NCBI Taxonomy" id="577386"/>
    <lineage>
        <taxon>Bacteria</taxon>
        <taxon>Pseudomonadati</taxon>
        <taxon>Bacteroidota</taxon>
        <taxon>Chitinophagia</taxon>
        <taxon>Chitinophagales</taxon>
        <taxon>Chitinophagaceae</taxon>
        <taxon>Niabella</taxon>
    </lineage>
</organism>
<dbReference type="EC" id="3.1.1.-" evidence="4"/>
<dbReference type="InterPro" id="IPR019405">
    <property type="entry name" value="Lactonase_7-beta_prop"/>
</dbReference>
<feature type="chain" id="PRO_5047117246" evidence="3">
    <location>
        <begin position="23"/>
        <end position="366"/>
    </location>
</feature>
<keyword evidence="2" id="KW-0313">Glucose metabolism</keyword>
<dbReference type="SUPFAM" id="SSF51004">
    <property type="entry name" value="C-terminal (heme d1) domain of cytochrome cd1-nitrite reductase"/>
    <property type="match status" value="1"/>
</dbReference>
<keyword evidence="5" id="KW-1185">Reference proteome</keyword>
<dbReference type="EMBL" id="CP139960">
    <property type="protein sequence ID" value="WQD39343.1"/>
    <property type="molecule type" value="Genomic_DNA"/>
</dbReference>
<dbReference type="RefSeq" id="WP_114793305.1">
    <property type="nucleotide sequence ID" value="NZ_CP139960.1"/>
</dbReference>
<dbReference type="PANTHER" id="PTHR30344">
    <property type="entry name" value="6-PHOSPHOGLUCONOLACTONASE-RELATED"/>
    <property type="match status" value="1"/>
</dbReference>
<dbReference type="PANTHER" id="PTHR30344:SF1">
    <property type="entry name" value="6-PHOSPHOGLUCONOLACTONASE"/>
    <property type="match status" value="1"/>
</dbReference>
<dbReference type="Pfam" id="PF10282">
    <property type="entry name" value="Lactonase"/>
    <property type="match status" value="1"/>
</dbReference>
<evidence type="ECO:0000256" key="3">
    <source>
        <dbReference type="SAM" id="SignalP"/>
    </source>
</evidence>
<evidence type="ECO:0000313" key="4">
    <source>
        <dbReference type="EMBL" id="WQD39343.1"/>
    </source>
</evidence>
<dbReference type="InterPro" id="IPR050282">
    <property type="entry name" value="Cycloisomerase_2"/>
</dbReference>
<reference evidence="4 5" key="1">
    <citation type="submission" date="2023-12" db="EMBL/GenBank/DDBJ databases">
        <title>Genome sequencing and assembly of bacterial species from a model synthetic community.</title>
        <authorList>
            <person name="Hogle S.L."/>
        </authorList>
    </citation>
    <scope>NUCLEOTIDE SEQUENCE [LARGE SCALE GENOMIC DNA]</scope>
    <source>
        <strain evidence="4 5">HAMBI_3031</strain>
    </source>
</reference>
<evidence type="ECO:0000313" key="5">
    <source>
        <dbReference type="Proteomes" id="UP001325680"/>
    </source>
</evidence>
<dbReference type="GO" id="GO:0016787">
    <property type="term" value="F:hydrolase activity"/>
    <property type="evidence" value="ECO:0007669"/>
    <property type="project" value="UniProtKB-KW"/>
</dbReference>
<dbReference type="Gene3D" id="2.130.10.10">
    <property type="entry name" value="YVTN repeat-like/Quinoprotein amine dehydrogenase"/>
    <property type="match status" value="1"/>
</dbReference>
<evidence type="ECO:0000256" key="1">
    <source>
        <dbReference type="ARBA" id="ARBA00005564"/>
    </source>
</evidence>
<name>A0ABZ0W9T3_9BACT</name>
<sequence>MKKVILSIICTSFMLSAHNLLAQRLIIGTYTNNNASKGIYVFDFNAATGEGEEINAAQAGNPSYQAVDKKGNFIYSVNESNEGKISAYKYDRSAGSLSLVNQQSNNGSAPCYVSIDKTGKWLFAGNYSSGNLTVHPIKPDGSIGPIQQVVQHNGSGPNKGRQQSPHVHCTYLSPDNRFLYVPDLGIDKVMIYPFNAQTGRLDTAQSSAIAIAAGGGPRHIVFTTNGKFGYIIEELSGAITVVTRKGNQHSILQQINNLPAQFNGASADIHLSPDERFLYTSHRGNSTIQIHKIDTKTGRLSFIAEQSTNGNFPRNFTIHPSGKWLLAANQKSNDITIFKRNVQTGLLTDTQQSILVPAPVCLQWIN</sequence>
<proteinExistence type="inferred from homology"/>
<keyword evidence="2" id="KW-0119">Carbohydrate metabolism</keyword>
<keyword evidence="3" id="KW-0732">Signal</keyword>
<accession>A0ABZ0W9T3</accession>